<evidence type="ECO:0000256" key="6">
    <source>
        <dbReference type="HAMAP-Rule" id="MF_01877"/>
    </source>
</evidence>
<evidence type="ECO:0000256" key="4">
    <source>
        <dbReference type="ARBA" id="ARBA00022679"/>
    </source>
</evidence>
<dbReference type="FunFam" id="3.30.950.10:FF:000002">
    <property type="entry name" value="Ribosomal RNA small subunit methyltransferase I"/>
    <property type="match status" value="1"/>
</dbReference>
<dbReference type="Pfam" id="PF23016">
    <property type="entry name" value="RsmI_C"/>
    <property type="match status" value="1"/>
</dbReference>
<keyword evidence="2 6" id="KW-0698">rRNA processing</keyword>
<keyword evidence="5 6" id="KW-0949">S-adenosyl-L-methionine</keyword>
<evidence type="ECO:0000256" key="5">
    <source>
        <dbReference type="ARBA" id="ARBA00022691"/>
    </source>
</evidence>
<comment type="function">
    <text evidence="6">Catalyzes the 2'-O-methylation of the ribose of cytidine 1402 (C1402) in 16S rRNA.</text>
</comment>
<dbReference type="EMBL" id="SMGD01000003">
    <property type="protein sequence ID" value="TCK63248.1"/>
    <property type="molecule type" value="Genomic_DNA"/>
</dbReference>
<evidence type="ECO:0000313" key="10">
    <source>
        <dbReference type="Proteomes" id="UP000295565"/>
    </source>
</evidence>
<evidence type="ECO:0000259" key="7">
    <source>
        <dbReference type="Pfam" id="PF00590"/>
    </source>
</evidence>
<feature type="domain" description="RsmI HTH" evidence="8">
    <location>
        <begin position="233"/>
        <end position="277"/>
    </location>
</feature>
<dbReference type="NCBIfam" id="TIGR00096">
    <property type="entry name" value="16S rRNA (cytidine(1402)-2'-O)-methyltransferase"/>
    <property type="match status" value="1"/>
</dbReference>
<feature type="domain" description="Tetrapyrrole methylase" evidence="7">
    <location>
        <begin position="7"/>
        <end position="202"/>
    </location>
</feature>
<accession>A0A4R1KEV2</accession>
<dbReference type="InterPro" id="IPR053910">
    <property type="entry name" value="RsmI_HTH"/>
</dbReference>
<keyword evidence="4 6" id="KW-0808">Transferase</keyword>
<evidence type="ECO:0000313" key="9">
    <source>
        <dbReference type="EMBL" id="TCK63248.1"/>
    </source>
</evidence>
<evidence type="ECO:0000256" key="1">
    <source>
        <dbReference type="ARBA" id="ARBA00022490"/>
    </source>
</evidence>
<dbReference type="RefSeq" id="WP_131911215.1">
    <property type="nucleotide sequence ID" value="NZ_OU594967.1"/>
</dbReference>
<evidence type="ECO:0000256" key="3">
    <source>
        <dbReference type="ARBA" id="ARBA00022603"/>
    </source>
</evidence>
<protein>
    <recommendedName>
        <fullName evidence="6">Ribosomal RNA small subunit methyltransferase I</fullName>
        <ecNumber evidence="6">2.1.1.198</ecNumber>
    </recommendedName>
    <alternativeName>
        <fullName evidence="6">16S rRNA 2'-O-ribose C1402 methyltransferase</fullName>
    </alternativeName>
    <alternativeName>
        <fullName evidence="6">rRNA (cytidine-2'-O-)-methyltransferase RsmI</fullName>
    </alternativeName>
</protein>
<evidence type="ECO:0000259" key="8">
    <source>
        <dbReference type="Pfam" id="PF23016"/>
    </source>
</evidence>
<dbReference type="PANTHER" id="PTHR46111:SF1">
    <property type="entry name" value="RIBOSOMAL RNA SMALL SUBUNIT METHYLTRANSFERASE I"/>
    <property type="match status" value="1"/>
</dbReference>
<organism evidence="9 10">
    <name type="scientific">Celerinatantimonas diazotrophica</name>
    <dbReference type="NCBI Taxonomy" id="412034"/>
    <lineage>
        <taxon>Bacteria</taxon>
        <taxon>Pseudomonadati</taxon>
        <taxon>Pseudomonadota</taxon>
        <taxon>Gammaproteobacteria</taxon>
        <taxon>Celerinatantimonadaceae</taxon>
        <taxon>Celerinatantimonas</taxon>
    </lineage>
</organism>
<comment type="caution">
    <text evidence="9">The sequence shown here is derived from an EMBL/GenBank/DDBJ whole genome shotgun (WGS) entry which is preliminary data.</text>
</comment>
<dbReference type="InterPro" id="IPR014777">
    <property type="entry name" value="4pyrrole_Mease_sub1"/>
</dbReference>
<proteinExistence type="inferred from homology"/>
<comment type="similarity">
    <text evidence="6">Belongs to the methyltransferase superfamily. RsmI family.</text>
</comment>
<dbReference type="OrthoDB" id="9809084at2"/>
<keyword evidence="1 6" id="KW-0963">Cytoplasm</keyword>
<keyword evidence="3 6" id="KW-0489">Methyltransferase</keyword>
<dbReference type="SUPFAM" id="SSF53790">
    <property type="entry name" value="Tetrapyrrole methylase"/>
    <property type="match status" value="1"/>
</dbReference>
<name>A0A4R1KEV2_9GAMM</name>
<dbReference type="AlphaFoldDB" id="A0A4R1KEV2"/>
<dbReference type="Pfam" id="PF00590">
    <property type="entry name" value="TP_methylase"/>
    <property type="match status" value="1"/>
</dbReference>
<dbReference type="Proteomes" id="UP000295565">
    <property type="component" value="Unassembled WGS sequence"/>
</dbReference>
<dbReference type="InterPro" id="IPR008189">
    <property type="entry name" value="rRNA_ssu_MeTfrase_I"/>
</dbReference>
<dbReference type="HAMAP" id="MF_01877">
    <property type="entry name" value="16SrRNA_methyltr_I"/>
    <property type="match status" value="1"/>
</dbReference>
<dbReference type="EC" id="2.1.1.198" evidence="6"/>
<dbReference type="InterPro" id="IPR000878">
    <property type="entry name" value="4pyrrol_Mease"/>
</dbReference>
<sequence length="279" mass="30342">MAEQGSLYVVATPIGNLADISQRALTTLAEVDFICAEDTRNTGRLLRHFDIATPCIAFHDHNEQQKAAAMVERLVAGQNLALVSDAGTPLINDPGYRLVNLCRSSDIQVIPVPGACAAITALSAAGLPTDRFHYEGFFPAKSHARKQTLEALKEQSATLVFYESPHRIVDTLSDIIEVLGADRQLVLARELTKTFETFASKSAGDMLAWVKSDSDQQKGEIVLMIAGFVKDPDAISGEARQTLSLLSQELPLKKAAALTAQIYQLKKNMLYKLGLEMGL</sequence>
<dbReference type="InterPro" id="IPR018063">
    <property type="entry name" value="SAM_MeTrfase_RsmI_CS"/>
</dbReference>
<dbReference type="InterPro" id="IPR014776">
    <property type="entry name" value="4pyrrole_Mease_sub2"/>
</dbReference>
<comment type="subcellular location">
    <subcellularLocation>
        <location evidence="6">Cytoplasm</location>
    </subcellularLocation>
</comment>
<dbReference type="PANTHER" id="PTHR46111">
    <property type="entry name" value="RIBOSOMAL RNA SMALL SUBUNIT METHYLTRANSFERASE I"/>
    <property type="match status" value="1"/>
</dbReference>
<reference evidence="9 10" key="1">
    <citation type="submission" date="2019-03" db="EMBL/GenBank/DDBJ databases">
        <title>Genomic Encyclopedia of Type Strains, Phase IV (KMG-IV): sequencing the most valuable type-strain genomes for metagenomic binning, comparative biology and taxonomic classification.</title>
        <authorList>
            <person name="Goeker M."/>
        </authorList>
    </citation>
    <scope>NUCLEOTIDE SEQUENCE [LARGE SCALE GENOMIC DNA]</scope>
    <source>
        <strain evidence="9 10">DSM 18577</strain>
    </source>
</reference>
<gene>
    <name evidence="6" type="primary">rsmI</name>
    <name evidence="9" type="ORF">EV690_0345</name>
</gene>
<dbReference type="CDD" id="cd11648">
    <property type="entry name" value="RsmI"/>
    <property type="match status" value="1"/>
</dbReference>
<dbReference type="PIRSF" id="PIRSF005917">
    <property type="entry name" value="MTase_YraL"/>
    <property type="match status" value="1"/>
</dbReference>
<dbReference type="InterPro" id="IPR035996">
    <property type="entry name" value="4pyrrol_Methylase_sf"/>
</dbReference>
<dbReference type="PROSITE" id="PS01296">
    <property type="entry name" value="RSMI"/>
    <property type="match status" value="1"/>
</dbReference>
<dbReference type="Gene3D" id="3.40.1010.10">
    <property type="entry name" value="Cobalt-precorrin-4 Transmethylase, Domain 1"/>
    <property type="match status" value="1"/>
</dbReference>
<dbReference type="GO" id="GO:0005737">
    <property type="term" value="C:cytoplasm"/>
    <property type="evidence" value="ECO:0007669"/>
    <property type="project" value="UniProtKB-SubCell"/>
</dbReference>
<evidence type="ECO:0000256" key="2">
    <source>
        <dbReference type="ARBA" id="ARBA00022552"/>
    </source>
</evidence>
<comment type="catalytic activity">
    <reaction evidence="6">
        <text>cytidine(1402) in 16S rRNA + S-adenosyl-L-methionine = 2'-O-methylcytidine(1402) in 16S rRNA + S-adenosyl-L-homocysteine + H(+)</text>
        <dbReference type="Rhea" id="RHEA:42924"/>
        <dbReference type="Rhea" id="RHEA-COMP:10285"/>
        <dbReference type="Rhea" id="RHEA-COMP:10286"/>
        <dbReference type="ChEBI" id="CHEBI:15378"/>
        <dbReference type="ChEBI" id="CHEBI:57856"/>
        <dbReference type="ChEBI" id="CHEBI:59789"/>
        <dbReference type="ChEBI" id="CHEBI:74495"/>
        <dbReference type="ChEBI" id="CHEBI:82748"/>
        <dbReference type="EC" id="2.1.1.198"/>
    </reaction>
</comment>
<dbReference type="GO" id="GO:0070677">
    <property type="term" value="F:rRNA (cytosine-2'-O-)-methyltransferase activity"/>
    <property type="evidence" value="ECO:0007669"/>
    <property type="project" value="UniProtKB-UniRule"/>
</dbReference>
<dbReference type="Gene3D" id="3.30.950.10">
    <property type="entry name" value="Methyltransferase, Cobalt-precorrin-4 Transmethylase, Domain 2"/>
    <property type="match status" value="1"/>
</dbReference>
<dbReference type="FunFam" id="3.40.1010.10:FF:000002">
    <property type="entry name" value="Ribosomal RNA small subunit methyltransferase I"/>
    <property type="match status" value="1"/>
</dbReference>
<keyword evidence="10" id="KW-1185">Reference proteome</keyword>